<dbReference type="InterPro" id="IPR003595">
    <property type="entry name" value="Tyr_Pase_cat"/>
</dbReference>
<comment type="similarity">
    <text evidence="3">Belongs to the PTEN phosphatase protein family.</text>
</comment>
<evidence type="ECO:0000259" key="22">
    <source>
        <dbReference type="PROSITE" id="PS50056"/>
    </source>
</evidence>
<evidence type="ECO:0000256" key="1">
    <source>
        <dbReference type="ARBA" id="ARBA00004487"/>
    </source>
</evidence>
<evidence type="ECO:0000256" key="15">
    <source>
        <dbReference type="ARBA" id="ARBA00043734"/>
    </source>
</evidence>
<dbReference type="Proteomes" id="UP000242180">
    <property type="component" value="Unassembled WGS sequence"/>
</dbReference>
<comment type="catalytic activity">
    <reaction evidence="17">
        <text>1D-myo-inositol 1,3,4,5,6-pentakisphosphate + H2O = 1D-myo-inositol 1,4,5,6-tetrakisphosphate + phosphate</text>
        <dbReference type="Rhea" id="RHEA:77143"/>
        <dbReference type="ChEBI" id="CHEBI:15377"/>
        <dbReference type="ChEBI" id="CHEBI:43474"/>
        <dbReference type="ChEBI" id="CHEBI:57627"/>
        <dbReference type="ChEBI" id="CHEBI:57733"/>
    </reaction>
    <physiologicalReaction direction="left-to-right" evidence="17">
        <dbReference type="Rhea" id="RHEA:77144"/>
    </physiologicalReaction>
</comment>
<comment type="catalytic activity">
    <reaction evidence="20">
        <text>O-phospho-L-threonyl-[protein] + H2O = L-threonyl-[protein] + phosphate</text>
        <dbReference type="Rhea" id="RHEA:47004"/>
        <dbReference type="Rhea" id="RHEA-COMP:11060"/>
        <dbReference type="Rhea" id="RHEA-COMP:11605"/>
        <dbReference type="ChEBI" id="CHEBI:15377"/>
        <dbReference type="ChEBI" id="CHEBI:30013"/>
        <dbReference type="ChEBI" id="CHEBI:43474"/>
        <dbReference type="ChEBI" id="CHEBI:61977"/>
        <dbReference type="EC" id="3.1.3.16"/>
    </reaction>
    <physiologicalReaction direction="left-to-right" evidence="20">
        <dbReference type="Rhea" id="RHEA:47005"/>
    </physiologicalReaction>
</comment>
<evidence type="ECO:0000256" key="13">
    <source>
        <dbReference type="ARBA" id="ARBA00034268"/>
    </source>
</evidence>
<dbReference type="SUPFAM" id="SSF52799">
    <property type="entry name" value="(Phosphotyrosine protein) phosphatases II"/>
    <property type="match status" value="1"/>
</dbReference>
<dbReference type="GO" id="GO:0042995">
    <property type="term" value="C:cell projection"/>
    <property type="evidence" value="ECO:0007669"/>
    <property type="project" value="UniProtKB-ARBA"/>
</dbReference>
<evidence type="ECO:0000256" key="7">
    <source>
        <dbReference type="ARBA" id="ARBA00022490"/>
    </source>
</evidence>
<dbReference type="PROSITE" id="PS00383">
    <property type="entry name" value="TYR_PHOSPHATASE_1"/>
    <property type="match status" value="1"/>
</dbReference>
<dbReference type="OrthoDB" id="5632at2759"/>
<keyword evidence="8" id="KW-0378">Hydrolase</keyword>
<dbReference type="STRING" id="13706.A0A1X2H8B5"/>
<dbReference type="GO" id="GO:0016314">
    <property type="term" value="F:phosphatidylinositol-3,4,5-trisphosphate 3-phosphatase activity"/>
    <property type="evidence" value="ECO:0007669"/>
    <property type="project" value="UniProtKB-EC"/>
</dbReference>
<dbReference type="Pfam" id="PF22785">
    <property type="entry name" value="Tc-R-P"/>
    <property type="match status" value="1"/>
</dbReference>
<dbReference type="Gene3D" id="3.90.190.10">
    <property type="entry name" value="Protein tyrosine phosphatase superfamily"/>
    <property type="match status" value="1"/>
</dbReference>
<dbReference type="Gene3D" id="2.60.40.1110">
    <property type="match status" value="1"/>
</dbReference>
<dbReference type="InterPro" id="IPR045101">
    <property type="entry name" value="PTP_PTEN"/>
</dbReference>
<comment type="caution">
    <text evidence="25">The sequence shown here is derived from an EMBL/GenBank/DDBJ whole genome shotgun (WGS) entry which is preliminary data.</text>
</comment>
<evidence type="ECO:0000256" key="2">
    <source>
        <dbReference type="ARBA" id="ARBA00004496"/>
    </source>
</evidence>
<evidence type="ECO:0000256" key="12">
    <source>
        <dbReference type="ARBA" id="ARBA00034256"/>
    </source>
</evidence>
<dbReference type="CDD" id="cd14509">
    <property type="entry name" value="PTP_PTEN"/>
    <property type="match status" value="1"/>
</dbReference>
<dbReference type="Pfam" id="PF10409">
    <property type="entry name" value="PTEN_C2"/>
    <property type="match status" value="1"/>
</dbReference>
<evidence type="ECO:0000256" key="9">
    <source>
        <dbReference type="ARBA" id="ARBA00022912"/>
    </source>
</evidence>
<dbReference type="SMART" id="SM00404">
    <property type="entry name" value="PTPc_motif"/>
    <property type="match status" value="1"/>
</dbReference>
<dbReference type="GO" id="GO:0006629">
    <property type="term" value="P:lipid metabolic process"/>
    <property type="evidence" value="ECO:0007669"/>
    <property type="project" value="UniProtKB-KW"/>
</dbReference>
<comment type="catalytic activity">
    <reaction evidence="15">
        <text>1D-myo-inositol 1,3,4,5-tetrakisphosphate + H2O = 1D-myo-inositol 1,4,5-trisphosphate + phosphate</text>
        <dbReference type="Rhea" id="RHEA:77155"/>
        <dbReference type="ChEBI" id="CHEBI:15377"/>
        <dbReference type="ChEBI" id="CHEBI:43474"/>
        <dbReference type="ChEBI" id="CHEBI:57895"/>
        <dbReference type="ChEBI" id="CHEBI:203600"/>
    </reaction>
    <physiologicalReaction direction="left-to-right" evidence="15">
        <dbReference type="Rhea" id="RHEA:77156"/>
    </physiologicalReaction>
</comment>
<evidence type="ECO:0000256" key="16">
    <source>
        <dbReference type="ARBA" id="ARBA00043760"/>
    </source>
</evidence>
<evidence type="ECO:0000313" key="25">
    <source>
        <dbReference type="EMBL" id="ORY94764.1"/>
    </source>
</evidence>
<comment type="catalytic activity">
    <reaction evidence="12">
        <text>1,2-dihexadecanoyl-sn-glycero-3-phospho-(1D-myo-inositol-3,4,5-trisphosphate) + H2O = 1,2-dihexadecanoyl-sn-glycero-3-phospho-(1D-myo-inositol-4,5-bisphosphate) + phosphate</text>
        <dbReference type="Rhea" id="RHEA:43560"/>
        <dbReference type="ChEBI" id="CHEBI:15377"/>
        <dbReference type="ChEBI" id="CHEBI:43474"/>
        <dbReference type="ChEBI" id="CHEBI:83420"/>
        <dbReference type="ChEBI" id="CHEBI:83423"/>
    </reaction>
    <physiologicalReaction direction="left-to-right" evidence="12">
        <dbReference type="Rhea" id="RHEA:43561"/>
    </physiologicalReaction>
</comment>
<dbReference type="EC" id="3.1.3.48" evidence="5"/>
<evidence type="ECO:0000256" key="21">
    <source>
        <dbReference type="ARBA" id="ARBA00051341"/>
    </source>
</evidence>
<comment type="subcellular location">
    <subcellularLocation>
        <location evidence="1">Cell projection</location>
        <location evidence="1">Neuron projection</location>
    </subcellularLocation>
    <subcellularLocation>
        <location evidence="2">Cytoplasm</location>
    </subcellularLocation>
</comment>
<dbReference type="PROSITE" id="PS51182">
    <property type="entry name" value="C2_TENSIN"/>
    <property type="match status" value="1"/>
</dbReference>
<dbReference type="PROSITE" id="PS50056">
    <property type="entry name" value="TYR_PHOSPHATASE_2"/>
    <property type="match status" value="1"/>
</dbReference>
<evidence type="ECO:0000256" key="11">
    <source>
        <dbReference type="ARBA" id="ARBA00023273"/>
    </source>
</evidence>
<evidence type="ECO:0000256" key="5">
    <source>
        <dbReference type="ARBA" id="ARBA00013064"/>
    </source>
</evidence>
<dbReference type="PANTHER" id="PTHR12305">
    <property type="entry name" value="PHOSPHATASE WITH HOMOLOGY TO TENSIN"/>
    <property type="match status" value="1"/>
</dbReference>
<feature type="domain" description="Phosphatase tensin-type" evidence="23">
    <location>
        <begin position="14"/>
        <end position="186"/>
    </location>
</feature>
<dbReference type="GO" id="GO:0050793">
    <property type="term" value="P:regulation of developmental process"/>
    <property type="evidence" value="ECO:0007669"/>
    <property type="project" value="UniProtKB-ARBA"/>
</dbReference>
<dbReference type="InterPro" id="IPR016130">
    <property type="entry name" value="Tyr_Pase_AS"/>
</dbReference>
<gene>
    <name evidence="25" type="ORF">BCR43DRAFT_494554</name>
</gene>
<evidence type="ECO:0000256" key="8">
    <source>
        <dbReference type="ARBA" id="ARBA00022801"/>
    </source>
</evidence>
<evidence type="ECO:0000256" key="19">
    <source>
        <dbReference type="ARBA" id="ARBA00047986"/>
    </source>
</evidence>
<dbReference type="FunCoup" id="A0A1X2H8B5">
    <property type="interactions" value="369"/>
</dbReference>
<dbReference type="EC" id="3.1.3.16" evidence="6"/>
<dbReference type="GO" id="GO:0005829">
    <property type="term" value="C:cytosol"/>
    <property type="evidence" value="ECO:0007669"/>
    <property type="project" value="TreeGrafter"/>
</dbReference>
<name>A0A1X2H8B5_SYNRA</name>
<dbReference type="PANTHER" id="PTHR12305:SF81">
    <property type="entry name" value="PHOSPHATIDYLINOSITOL 3,4,5-TRISPHOSPHATE 3-PHOSPHATASE AND DUAL-SPECIFICITY PROTEIN PHOSPHATASE PTEN"/>
    <property type="match status" value="1"/>
</dbReference>
<dbReference type="EC" id="3.1.3.67" evidence="4"/>
<dbReference type="InParanoid" id="A0A1X2H8B5"/>
<dbReference type="InterPro" id="IPR051281">
    <property type="entry name" value="Dual-spec_lipid-protein_phosph"/>
</dbReference>
<keyword evidence="26" id="KW-1185">Reference proteome</keyword>
<keyword evidence="9" id="KW-0904">Protein phosphatase</keyword>
<evidence type="ECO:0000256" key="17">
    <source>
        <dbReference type="ARBA" id="ARBA00043762"/>
    </source>
</evidence>
<evidence type="ECO:0000259" key="24">
    <source>
        <dbReference type="PROSITE" id="PS51182"/>
    </source>
</evidence>
<dbReference type="SUPFAM" id="SSF49562">
    <property type="entry name" value="C2 domain (Calcium/lipid-binding domain, CaLB)"/>
    <property type="match status" value="1"/>
</dbReference>
<feature type="domain" description="Tyrosine specific protein phosphatases" evidence="22">
    <location>
        <begin position="96"/>
        <end position="160"/>
    </location>
</feature>
<evidence type="ECO:0000256" key="20">
    <source>
        <dbReference type="ARBA" id="ARBA00048832"/>
    </source>
</evidence>
<comment type="catalytic activity">
    <reaction evidence="21">
        <text>O-phospho-L-tyrosyl-[protein] + H2O = L-tyrosyl-[protein] + phosphate</text>
        <dbReference type="Rhea" id="RHEA:10684"/>
        <dbReference type="Rhea" id="RHEA-COMP:10136"/>
        <dbReference type="Rhea" id="RHEA-COMP:20101"/>
        <dbReference type="ChEBI" id="CHEBI:15377"/>
        <dbReference type="ChEBI" id="CHEBI:43474"/>
        <dbReference type="ChEBI" id="CHEBI:46858"/>
        <dbReference type="ChEBI" id="CHEBI:61978"/>
        <dbReference type="EC" id="3.1.3.48"/>
    </reaction>
    <physiologicalReaction direction="left-to-right" evidence="21">
        <dbReference type="Rhea" id="RHEA:10685"/>
    </physiologicalReaction>
</comment>
<comment type="catalytic activity">
    <reaction evidence="16">
        <text>a 1,2-diacyl-sn-glycero-3-phospho-(1D-myo-inositol-3,4,5-trisphosphate) + H2O = a 1,2-diacyl-sn-glycero-3-phospho-(1D-myo-inositol-4,5-bisphosphate) + phosphate</text>
        <dbReference type="Rhea" id="RHEA:25017"/>
        <dbReference type="ChEBI" id="CHEBI:15377"/>
        <dbReference type="ChEBI" id="CHEBI:43474"/>
        <dbReference type="ChEBI" id="CHEBI:57836"/>
        <dbReference type="ChEBI" id="CHEBI:58456"/>
        <dbReference type="EC" id="3.1.3.67"/>
    </reaction>
    <physiologicalReaction direction="left-to-right" evidence="16">
        <dbReference type="Rhea" id="RHEA:25018"/>
    </physiologicalReaction>
</comment>
<dbReference type="PROSITE" id="PS51181">
    <property type="entry name" value="PPASE_TENSIN"/>
    <property type="match status" value="1"/>
</dbReference>
<comment type="catalytic activity">
    <reaction evidence="13">
        <text>1,2-dioctanoyl-sn-glycero-3-phospho-(1D-myo-inositol-3,4,5-trisphosphate) + H2O = 1,2-dioctanoyl-sn-glycero-3-phospho-(1D-myo-inositol-4,5-bisphosphate) + phosphate</text>
        <dbReference type="Rhea" id="RHEA:43552"/>
        <dbReference type="ChEBI" id="CHEBI:15377"/>
        <dbReference type="ChEBI" id="CHEBI:43474"/>
        <dbReference type="ChEBI" id="CHEBI:83416"/>
        <dbReference type="ChEBI" id="CHEBI:83419"/>
    </reaction>
    <physiologicalReaction direction="left-to-right" evidence="13">
        <dbReference type="Rhea" id="RHEA:43553"/>
    </physiologicalReaction>
</comment>
<dbReference type="InterPro" id="IPR029023">
    <property type="entry name" value="Tensin_phosphatase"/>
</dbReference>
<sequence>MLNQLRAWVSENRLRYNEGGYNLDLSYITDRIIAMSFPAEGFEGMYRNSLKEVKRFLNERHSGHYKVYNLRSEKSYKATAFDVPLVSDYAFDDHQPPPLKLLRALCRDAATWLQADPDNVVAIHCKAGKGRTGTAVAALLLYMHVAQNVDEAIHLYGIKRTTDGKGLTVPSQIRYVHYFASLLKNPEQWDRDAHLRLFKVKLHPIPGSIKHDTDIVISINDTVFSAKDSSSCDIKLDFVASSVIIELPKDMEVSNDFKISFCRGNKKTPLFHFWLNAAFVSPGAMVLLKNDLDGPVNSLPDTFEVTLSTTVP</sequence>
<organism evidence="25 26">
    <name type="scientific">Syncephalastrum racemosum</name>
    <name type="common">Filamentous fungus</name>
    <dbReference type="NCBI Taxonomy" id="13706"/>
    <lineage>
        <taxon>Eukaryota</taxon>
        <taxon>Fungi</taxon>
        <taxon>Fungi incertae sedis</taxon>
        <taxon>Mucoromycota</taxon>
        <taxon>Mucoromycotina</taxon>
        <taxon>Mucoromycetes</taxon>
        <taxon>Mucorales</taxon>
        <taxon>Syncephalastraceae</taxon>
        <taxon>Syncephalastrum</taxon>
    </lineage>
</organism>
<accession>A0A1X2H8B5</accession>
<feature type="domain" description="C2 tensin-type" evidence="24">
    <location>
        <begin position="192"/>
        <end position="312"/>
    </location>
</feature>
<dbReference type="SMART" id="SM01326">
    <property type="entry name" value="PTEN_C2"/>
    <property type="match status" value="1"/>
</dbReference>
<dbReference type="InterPro" id="IPR029021">
    <property type="entry name" value="Prot-tyrosine_phosphatase-like"/>
</dbReference>
<dbReference type="GO" id="GO:0004722">
    <property type="term" value="F:protein serine/threonine phosphatase activity"/>
    <property type="evidence" value="ECO:0007669"/>
    <property type="project" value="UniProtKB-EC"/>
</dbReference>
<dbReference type="InterPro" id="IPR014020">
    <property type="entry name" value="Tensin_C2-dom"/>
</dbReference>
<evidence type="ECO:0000256" key="4">
    <source>
        <dbReference type="ARBA" id="ARBA00013015"/>
    </source>
</evidence>
<dbReference type="AlphaFoldDB" id="A0A1X2H8B5"/>
<dbReference type="InterPro" id="IPR035892">
    <property type="entry name" value="C2_domain_sf"/>
</dbReference>
<keyword evidence="10" id="KW-0443">Lipid metabolism</keyword>
<dbReference type="GO" id="GO:0004725">
    <property type="term" value="F:protein tyrosine phosphatase activity"/>
    <property type="evidence" value="ECO:0007669"/>
    <property type="project" value="UniProtKB-EC"/>
</dbReference>
<reference evidence="25 26" key="1">
    <citation type="submission" date="2016-07" db="EMBL/GenBank/DDBJ databases">
        <title>Pervasive Adenine N6-methylation of Active Genes in Fungi.</title>
        <authorList>
            <consortium name="DOE Joint Genome Institute"/>
            <person name="Mondo S.J."/>
            <person name="Dannebaum R.O."/>
            <person name="Kuo R.C."/>
            <person name="Labutti K."/>
            <person name="Haridas S."/>
            <person name="Kuo A."/>
            <person name="Salamov A."/>
            <person name="Ahrendt S.R."/>
            <person name="Lipzen A."/>
            <person name="Sullivan W."/>
            <person name="Andreopoulos W.B."/>
            <person name="Clum A."/>
            <person name="Lindquist E."/>
            <person name="Daum C."/>
            <person name="Ramamoorthy G.K."/>
            <person name="Gryganskyi A."/>
            <person name="Culley D."/>
            <person name="Magnuson J.K."/>
            <person name="James T.Y."/>
            <person name="O'Malley M.A."/>
            <person name="Stajich J.E."/>
            <person name="Spatafora J.W."/>
            <person name="Visel A."/>
            <person name="Grigoriev I.V."/>
        </authorList>
    </citation>
    <scope>NUCLEOTIDE SEQUENCE [LARGE SCALE GENOMIC DNA]</scope>
    <source>
        <strain evidence="25 26">NRRL 2496</strain>
    </source>
</reference>
<dbReference type="OMA" id="MSYPSEG"/>
<evidence type="ECO:0000313" key="26">
    <source>
        <dbReference type="Proteomes" id="UP000242180"/>
    </source>
</evidence>
<evidence type="ECO:0000256" key="3">
    <source>
        <dbReference type="ARBA" id="ARBA00007881"/>
    </source>
</evidence>
<comment type="catalytic activity">
    <reaction evidence="19">
        <text>O-phospho-L-seryl-[protein] + H2O = L-seryl-[protein] + phosphate</text>
        <dbReference type="Rhea" id="RHEA:20629"/>
        <dbReference type="Rhea" id="RHEA-COMP:9863"/>
        <dbReference type="Rhea" id="RHEA-COMP:11604"/>
        <dbReference type="ChEBI" id="CHEBI:15377"/>
        <dbReference type="ChEBI" id="CHEBI:29999"/>
        <dbReference type="ChEBI" id="CHEBI:43474"/>
        <dbReference type="ChEBI" id="CHEBI:83421"/>
        <dbReference type="EC" id="3.1.3.16"/>
    </reaction>
    <physiologicalReaction direction="left-to-right" evidence="19">
        <dbReference type="Rhea" id="RHEA:20630"/>
    </physiologicalReaction>
</comment>
<evidence type="ECO:0000256" key="6">
    <source>
        <dbReference type="ARBA" id="ARBA00013081"/>
    </source>
</evidence>
<dbReference type="InterPro" id="IPR000387">
    <property type="entry name" value="Tyr_Pase_dom"/>
</dbReference>
<evidence type="ECO:0000256" key="18">
    <source>
        <dbReference type="ARBA" id="ARBA00044309"/>
    </source>
</evidence>
<evidence type="ECO:0000256" key="10">
    <source>
        <dbReference type="ARBA" id="ARBA00023098"/>
    </source>
</evidence>
<dbReference type="EMBL" id="MCGN01000007">
    <property type="protein sequence ID" value="ORY94764.1"/>
    <property type="molecule type" value="Genomic_DNA"/>
</dbReference>
<keyword evidence="7" id="KW-0963">Cytoplasm</keyword>
<protein>
    <recommendedName>
        <fullName evidence="14">Phosphatidylinositol 3,4,5-trisphosphate 3-phosphatase and dual-specificity protein phosphatase PTEN</fullName>
        <ecNumber evidence="6">3.1.3.16</ecNumber>
        <ecNumber evidence="5">3.1.3.48</ecNumber>
        <ecNumber evidence="4">3.1.3.67</ecNumber>
    </recommendedName>
    <alternativeName>
        <fullName evidence="18">Inositol polyphosphate 3-phosphatase</fullName>
    </alternativeName>
</protein>
<proteinExistence type="inferred from homology"/>
<evidence type="ECO:0000256" key="14">
    <source>
        <dbReference type="ARBA" id="ARBA00034338"/>
    </source>
</evidence>
<keyword evidence="11" id="KW-0966">Cell projection</keyword>
<evidence type="ECO:0000259" key="23">
    <source>
        <dbReference type="PROSITE" id="PS51181"/>
    </source>
</evidence>